<evidence type="ECO:0000313" key="6">
    <source>
        <dbReference type="Proteomes" id="UP000253307"/>
    </source>
</evidence>
<evidence type="ECO:0000256" key="1">
    <source>
        <dbReference type="ARBA" id="ARBA00022448"/>
    </source>
</evidence>
<dbReference type="PANTHER" id="PTHR42939">
    <property type="entry name" value="ABC TRANSPORTER ATP-BINDING PROTEIN ALBC-RELATED"/>
    <property type="match status" value="1"/>
</dbReference>
<keyword evidence="3 5" id="KW-0067">ATP-binding</keyword>
<accession>A0A368BUX1</accession>
<keyword evidence="2" id="KW-0547">Nucleotide-binding</keyword>
<evidence type="ECO:0000256" key="2">
    <source>
        <dbReference type="ARBA" id="ARBA00022741"/>
    </source>
</evidence>
<protein>
    <submittedName>
        <fullName evidence="5">ATP-binding cassette domain-containing protein</fullName>
    </submittedName>
</protein>
<comment type="caution">
    <text evidence="5">The sequence shown here is derived from an EMBL/GenBank/DDBJ whole genome shotgun (WGS) entry which is preliminary data.</text>
</comment>
<gene>
    <name evidence="5" type="ORF">DBW96_02595</name>
</gene>
<dbReference type="InterPro" id="IPR003439">
    <property type="entry name" value="ABC_transporter-like_ATP-bd"/>
</dbReference>
<proteinExistence type="predicted"/>
<sequence>MSNLIEVDNVHYSINENNLIRGISFGLKENEICHIQGVNGSGKTSLLKIILGIVEPTKGEVHRKENLKIQFHGHKLPFKGFLTLLQNLKLVLSEDELIDAQKFLEELDLHEKLNLRFSNLSFGQQKKSFFASKLVIKNTQVFVLDEPFVGLDDSTTKFFQEKLQERVNDGAAIIITSHIPISMPAKTINI</sequence>
<reference evidence="5 6" key="1">
    <citation type="journal article" date="2018" name="Microbiome">
        <title>Fine metagenomic profile of the Mediterranean stratified and mixed water columns revealed by assembly and recruitment.</title>
        <authorList>
            <person name="Haro-Moreno J.M."/>
            <person name="Lopez-Perez M."/>
            <person name="De La Torre J.R."/>
            <person name="Picazo A."/>
            <person name="Camacho A."/>
            <person name="Rodriguez-Valera F."/>
        </authorList>
    </citation>
    <scope>NUCLEOTIDE SEQUENCE [LARGE SCALE GENOMIC DNA]</scope>
    <source>
        <strain evidence="5">MED-G82</strain>
    </source>
</reference>
<dbReference type="InterPro" id="IPR027417">
    <property type="entry name" value="P-loop_NTPase"/>
</dbReference>
<keyword evidence="1" id="KW-0813">Transport</keyword>
<organism evidence="5 6">
    <name type="scientific">SAR86 cluster bacterium</name>
    <dbReference type="NCBI Taxonomy" id="2030880"/>
    <lineage>
        <taxon>Bacteria</taxon>
        <taxon>Pseudomonadati</taxon>
        <taxon>Pseudomonadota</taxon>
        <taxon>Gammaproteobacteria</taxon>
        <taxon>SAR86 cluster</taxon>
    </lineage>
</organism>
<evidence type="ECO:0000313" key="5">
    <source>
        <dbReference type="EMBL" id="RCL41083.1"/>
    </source>
</evidence>
<dbReference type="SUPFAM" id="SSF52540">
    <property type="entry name" value="P-loop containing nucleoside triphosphate hydrolases"/>
    <property type="match status" value="1"/>
</dbReference>
<feature type="domain" description="ABC transporter" evidence="4">
    <location>
        <begin position="5"/>
        <end position="189"/>
    </location>
</feature>
<evidence type="ECO:0000256" key="3">
    <source>
        <dbReference type="ARBA" id="ARBA00022840"/>
    </source>
</evidence>
<dbReference type="Gene3D" id="3.40.50.300">
    <property type="entry name" value="P-loop containing nucleotide triphosphate hydrolases"/>
    <property type="match status" value="1"/>
</dbReference>
<name>A0A368BUX1_9GAMM</name>
<dbReference type="InterPro" id="IPR051782">
    <property type="entry name" value="ABC_Transporter_VariousFunc"/>
</dbReference>
<dbReference type="Proteomes" id="UP000253307">
    <property type="component" value="Unassembled WGS sequence"/>
</dbReference>
<dbReference type="PROSITE" id="PS50893">
    <property type="entry name" value="ABC_TRANSPORTER_2"/>
    <property type="match status" value="1"/>
</dbReference>
<dbReference type="GO" id="GO:0016887">
    <property type="term" value="F:ATP hydrolysis activity"/>
    <property type="evidence" value="ECO:0007669"/>
    <property type="project" value="InterPro"/>
</dbReference>
<dbReference type="PANTHER" id="PTHR42939:SF1">
    <property type="entry name" value="ABC TRANSPORTER ATP-BINDING PROTEIN ALBC-RELATED"/>
    <property type="match status" value="1"/>
</dbReference>
<dbReference type="AlphaFoldDB" id="A0A368BUX1"/>
<dbReference type="Pfam" id="PF00005">
    <property type="entry name" value="ABC_tran"/>
    <property type="match status" value="1"/>
</dbReference>
<evidence type="ECO:0000259" key="4">
    <source>
        <dbReference type="PROSITE" id="PS50893"/>
    </source>
</evidence>
<dbReference type="GO" id="GO:0005524">
    <property type="term" value="F:ATP binding"/>
    <property type="evidence" value="ECO:0007669"/>
    <property type="project" value="UniProtKB-KW"/>
</dbReference>
<dbReference type="EMBL" id="QOPE01000016">
    <property type="protein sequence ID" value="RCL41083.1"/>
    <property type="molecule type" value="Genomic_DNA"/>
</dbReference>